<evidence type="ECO:0000259" key="11">
    <source>
        <dbReference type="PROSITE" id="PS50089"/>
    </source>
</evidence>
<evidence type="ECO:0000256" key="9">
    <source>
        <dbReference type="SAM" id="MobiDB-lite"/>
    </source>
</evidence>
<feature type="domain" description="RING-type" evidence="11">
    <location>
        <begin position="128"/>
        <end position="175"/>
    </location>
</feature>
<dbReference type="InterPro" id="IPR011016">
    <property type="entry name" value="Znf_RING-CH"/>
</dbReference>
<keyword evidence="10" id="KW-0472">Membrane</keyword>
<evidence type="ECO:0000313" key="13">
    <source>
        <dbReference type="Proteomes" id="UP001497516"/>
    </source>
</evidence>
<keyword evidence="3" id="KW-0479">Metal-binding</keyword>
<evidence type="ECO:0000256" key="3">
    <source>
        <dbReference type="ARBA" id="ARBA00022723"/>
    </source>
</evidence>
<sequence length="187" mass="21166">MSTTSGPYAKYYCPPTEGCPPHEDPAWVHIFMWSCFIIFILTLNFVIFWMACTRQSQQPLGDLEQGHRRPQRPPDHQQENSGHNYADYKVNVGVDFVRWKAAGLGLRDEVLTKSSGRGSSLAQEEEECVICLGEFEDGMERSVLTVCSHSFHKVCLESWLVIGDRRISPTCPLCRASIGPPYARVRT</sequence>
<evidence type="ECO:0000256" key="8">
    <source>
        <dbReference type="PROSITE-ProRule" id="PRU00175"/>
    </source>
</evidence>
<keyword evidence="13" id="KW-1185">Reference proteome</keyword>
<evidence type="ECO:0000256" key="6">
    <source>
        <dbReference type="ARBA" id="ARBA00022833"/>
    </source>
</evidence>
<feature type="region of interest" description="Disordered" evidence="9">
    <location>
        <begin position="61"/>
        <end position="83"/>
    </location>
</feature>
<dbReference type="InterPro" id="IPR053238">
    <property type="entry name" value="RING-H2_zinc_finger"/>
</dbReference>
<dbReference type="PANTHER" id="PTHR14155">
    <property type="entry name" value="RING FINGER DOMAIN-CONTAINING"/>
    <property type="match status" value="1"/>
</dbReference>
<dbReference type="PANTHER" id="PTHR14155:SF610">
    <property type="entry name" value="OS01G0755700 PROTEIN"/>
    <property type="match status" value="1"/>
</dbReference>
<organism evidence="12 13">
    <name type="scientific">Linum trigynum</name>
    <dbReference type="NCBI Taxonomy" id="586398"/>
    <lineage>
        <taxon>Eukaryota</taxon>
        <taxon>Viridiplantae</taxon>
        <taxon>Streptophyta</taxon>
        <taxon>Embryophyta</taxon>
        <taxon>Tracheophyta</taxon>
        <taxon>Spermatophyta</taxon>
        <taxon>Magnoliopsida</taxon>
        <taxon>eudicotyledons</taxon>
        <taxon>Gunneridae</taxon>
        <taxon>Pentapetalae</taxon>
        <taxon>rosids</taxon>
        <taxon>fabids</taxon>
        <taxon>Malpighiales</taxon>
        <taxon>Linaceae</taxon>
        <taxon>Linum</taxon>
    </lineage>
</organism>
<keyword evidence="5" id="KW-0833">Ubl conjugation pathway</keyword>
<dbReference type="GO" id="GO:0061630">
    <property type="term" value="F:ubiquitin protein ligase activity"/>
    <property type="evidence" value="ECO:0007669"/>
    <property type="project" value="UniProtKB-EC"/>
</dbReference>
<dbReference type="EC" id="2.3.2.27" evidence="2"/>
<reference evidence="12 13" key="1">
    <citation type="submission" date="2024-04" db="EMBL/GenBank/DDBJ databases">
        <authorList>
            <person name="Fracassetti M."/>
        </authorList>
    </citation>
    <scope>NUCLEOTIDE SEQUENCE [LARGE SCALE GENOMIC DNA]</scope>
</reference>
<gene>
    <name evidence="12" type="ORF">LTRI10_LOCUS2442</name>
</gene>
<dbReference type="PROSITE" id="PS50089">
    <property type="entry name" value="ZF_RING_2"/>
    <property type="match status" value="1"/>
</dbReference>
<comment type="catalytic activity">
    <reaction evidence="1">
        <text>S-ubiquitinyl-[E2 ubiquitin-conjugating enzyme]-L-cysteine + [acceptor protein]-L-lysine = [E2 ubiquitin-conjugating enzyme]-L-cysteine + N(6)-ubiquitinyl-[acceptor protein]-L-lysine.</text>
        <dbReference type="EC" id="2.3.2.27"/>
    </reaction>
</comment>
<evidence type="ECO:0000256" key="5">
    <source>
        <dbReference type="ARBA" id="ARBA00022786"/>
    </source>
</evidence>
<keyword evidence="10" id="KW-1133">Transmembrane helix</keyword>
<evidence type="ECO:0000256" key="1">
    <source>
        <dbReference type="ARBA" id="ARBA00000900"/>
    </source>
</evidence>
<dbReference type="Pfam" id="PF13639">
    <property type="entry name" value="zf-RING_2"/>
    <property type="match status" value="1"/>
</dbReference>
<dbReference type="InterPro" id="IPR013083">
    <property type="entry name" value="Znf_RING/FYVE/PHD"/>
</dbReference>
<evidence type="ECO:0000313" key="12">
    <source>
        <dbReference type="EMBL" id="CAL1354643.1"/>
    </source>
</evidence>
<dbReference type="Gene3D" id="3.30.40.10">
    <property type="entry name" value="Zinc/RING finger domain, C3HC4 (zinc finger)"/>
    <property type="match status" value="1"/>
</dbReference>
<comment type="similarity">
    <text evidence="7">Belongs to the RING-type zinc finger family. ATL subfamily.</text>
</comment>
<evidence type="ECO:0000256" key="10">
    <source>
        <dbReference type="SAM" id="Phobius"/>
    </source>
</evidence>
<dbReference type="EMBL" id="OZ034813">
    <property type="protein sequence ID" value="CAL1354643.1"/>
    <property type="molecule type" value="Genomic_DNA"/>
</dbReference>
<keyword evidence="4 8" id="KW-0863">Zinc-finger</keyword>
<dbReference type="InterPro" id="IPR001841">
    <property type="entry name" value="Znf_RING"/>
</dbReference>
<evidence type="ECO:0000256" key="4">
    <source>
        <dbReference type="ARBA" id="ARBA00022771"/>
    </source>
</evidence>
<dbReference type="Proteomes" id="UP001497516">
    <property type="component" value="Chromosome 1"/>
</dbReference>
<feature type="transmembrane region" description="Helical" evidence="10">
    <location>
        <begin position="30"/>
        <end position="51"/>
    </location>
</feature>
<keyword evidence="10" id="KW-0812">Transmembrane</keyword>
<dbReference type="SMART" id="SM00744">
    <property type="entry name" value="RINGv"/>
    <property type="match status" value="1"/>
</dbReference>
<evidence type="ECO:0000256" key="2">
    <source>
        <dbReference type="ARBA" id="ARBA00012483"/>
    </source>
</evidence>
<evidence type="ECO:0000256" key="7">
    <source>
        <dbReference type="ARBA" id="ARBA00024209"/>
    </source>
</evidence>
<dbReference type="GO" id="GO:0008270">
    <property type="term" value="F:zinc ion binding"/>
    <property type="evidence" value="ECO:0007669"/>
    <property type="project" value="UniProtKB-KW"/>
</dbReference>
<dbReference type="SUPFAM" id="SSF57850">
    <property type="entry name" value="RING/U-box"/>
    <property type="match status" value="1"/>
</dbReference>
<dbReference type="SMART" id="SM00184">
    <property type="entry name" value="RING"/>
    <property type="match status" value="1"/>
</dbReference>
<dbReference type="AlphaFoldDB" id="A0AAV2CDP8"/>
<protein>
    <recommendedName>
        <fullName evidence="2">RING-type E3 ubiquitin transferase</fullName>
        <ecNumber evidence="2">2.3.2.27</ecNumber>
    </recommendedName>
</protein>
<feature type="compositionally biased region" description="Basic and acidic residues" evidence="9">
    <location>
        <begin position="64"/>
        <end position="78"/>
    </location>
</feature>
<keyword evidence="6" id="KW-0862">Zinc</keyword>
<name>A0AAV2CDP8_9ROSI</name>
<proteinExistence type="inferred from homology"/>
<accession>A0AAV2CDP8</accession>